<evidence type="ECO:0000256" key="4">
    <source>
        <dbReference type="PROSITE-ProRule" id="PRU00335"/>
    </source>
</evidence>
<dbReference type="RefSeq" id="WP_085614646.1">
    <property type="nucleotide sequence ID" value="NZ_JBLXAE010000009.1"/>
</dbReference>
<feature type="domain" description="HTH tetR-type" evidence="5">
    <location>
        <begin position="5"/>
        <end position="65"/>
    </location>
</feature>
<proteinExistence type="predicted"/>
<comment type="caution">
    <text evidence="6">The sequence shown here is derived from an EMBL/GenBank/DDBJ whole genome shotgun (WGS) entry which is preliminary data.</text>
</comment>
<dbReference type="OrthoDB" id="9811084at2"/>
<dbReference type="STRING" id="1293890.TALK_00095"/>
<dbReference type="SUPFAM" id="SSF46689">
    <property type="entry name" value="Homeodomain-like"/>
    <property type="match status" value="1"/>
</dbReference>
<evidence type="ECO:0000256" key="3">
    <source>
        <dbReference type="ARBA" id="ARBA00023163"/>
    </source>
</evidence>
<dbReference type="AlphaFoldDB" id="A0A1Y2LF90"/>
<protein>
    <submittedName>
        <fullName evidence="6">Transcriptional regulator</fullName>
    </submittedName>
</protein>
<keyword evidence="7" id="KW-1185">Reference proteome</keyword>
<dbReference type="InterPro" id="IPR009057">
    <property type="entry name" value="Homeodomain-like_sf"/>
</dbReference>
<dbReference type="InterPro" id="IPR036271">
    <property type="entry name" value="Tet_transcr_reg_TetR-rel_C_sf"/>
</dbReference>
<dbReference type="InterPro" id="IPR001647">
    <property type="entry name" value="HTH_TetR"/>
</dbReference>
<keyword evidence="2 4" id="KW-0238">DNA-binding</keyword>
<sequence length="220" mass="24261">MRNAAETRTKLLETAIQLLWTSSYHDIGVSDVCKHAGVTKGAFYHHFDSKAALFAASARHHWDKGKDELRSIFCPENAPLDQLNRYIELIINKQKKAGVPGDTEICVCPIFTAGGQVGPEDVEIQDCSRELANEQIKYLASMVRGLKGEGMLSGDADVTTLARLVFQYIHGVLAYGKVFGDLDTVRSDLRKGIYRILDLRCELRNLAPNKAPSLGVVSAI</sequence>
<evidence type="ECO:0000259" key="5">
    <source>
        <dbReference type="PROSITE" id="PS50977"/>
    </source>
</evidence>
<name>A0A1Y2LF90_9PROT</name>
<dbReference type="PROSITE" id="PS50977">
    <property type="entry name" value="HTH_TETR_2"/>
    <property type="match status" value="1"/>
</dbReference>
<dbReference type="GO" id="GO:0003677">
    <property type="term" value="F:DNA binding"/>
    <property type="evidence" value="ECO:0007669"/>
    <property type="project" value="UniProtKB-UniRule"/>
</dbReference>
<evidence type="ECO:0000313" key="6">
    <source>
        <dbReference type="EMBL" id="OSQ49960.1"/>
    </source>
</evidence>
<dbReference type="Gene3D" id="1.10.357.10">
    <property type="entry name" value="Tetracycline Repressor, domain 2"/>
    <property type="match status" value="1"/>
</dbReference>
<dbReference type="PRINTS" id="PR00455">
    <property type="entry name" value="HTHTETR"/>
</dbReference>
<dbReference type="PANTHER" id="PTHR47506">
    <property type="entry name" value="TRANSCRIPTIONAL REGULATORY PROTEIN"/>
    <property type="match status" value="1"/>
</dbReference>
<evidence type="ECO:0000256" key="1">
    <source>
        <dbReference type="ARBA" id="ARBA00023015"/>
    </source>
</evidence>
<dbReference type="PANTHER" id="PTHR47506:SF1">
    <property type="entry name" value="HTH-TYPE TRANSCRIPTIONAL REGULATOR YJDC"/>
    <property type="match status" value="1"/>
</dbReference>
<evidence type="ECO:0000313" key="7">
    <source>
        <dbReference type="Proteomes" id="UP000193396"/>
    </source>
</evidence>
<reference evidence="6 7" key="1">
    <citation type="submission" date="2014-03" db="EMBL/GenBank/DDBJ databases">
        <title>The draft genome sequence of Thalassospira alkalitolerans JCM 18968.</title>
        <authorList>
            <person name="Lai Q."/>
            <person name="Shao Z."/>
        </authorList>
    </citation>
    <scope>NUCLEOTIDE SEQUENCE [LARGE SCALE GENOMIC DNA]</scope>
    <source>
        <strain evidence="6 7">JCM 18968</strain>
    </source>
</reference>
<keyword evidence="1" id="KW-0805">Transcription regulation</keyword>
<organism evidence="6 7">
    <name type="scientific">Thalassospira alkalitolerans</name>
    <dbReference type="NCBI Taxonomy" id="1293890"/>
    <lineage>
        <taxon>Bacteria</taxon>
        <taxon>Pseudomonadati</taxon>
        <taxon>Pseudomonadota</taxon>
        <taxon>Alphaproteobacteria</taxon>
        <taxon>Rhodospirillales</taxon>
        <taxon>Thalassospiraceae</taxon>
        <taxon>Thalassospira</taxon>
    </lineage>
</organism>
<feature type="DNA-binding region" description="H-T-H motif" evidence="4">
    <location>
        <begin position="28"/>
        <end position="47"/>
    </location>
</feature>
<dbReference type="SUPFAM" id="SSF48498">
    <property type="entry name" value="Tetracyclin repressor-like, C-terminal domain"/>
    <property type="match status" value="1"/>
</dbReference>
<dbReference type="Pfam" id="PF00440">
    <property type="entry name" value="TetR_N"/>
    <property type="match status" value="1"/>
</dbReference>
<keyword evidence="3" id="KW-0804">Transcription</keyword>
<gene>
    <name evidence="6" type="ORF">TALK_00095</name>
</gene>
<dbReference type="Proteomes" id="UP000193396">
    <property type="component" value="Unassembled WGS sequence"/>
</dbReference>
<evidence type="ECO:0000256" key="2">
    <source>
        <dbReference type="ARBA" id="ARBA00023125"/>
    </source>
</evidence>
<dbReference type="EMBL" id="JFKB01000001">
    <property type="protein sequence ID" value="OSQ49960.1"/>
    <property type="molecule type" value="Genomic_DNA"/>
</dbReference>
<accession>A0A1Y2LF90</accession>